<keyword evidence="2" id="KW-1185">Reference proteome</keyword>
<protein>
    <submittedName>
        <fullName evidence="1">Substrate-binding periplasmic protein</fullName>
    </submittedName>
</protein>
<accession>A0ABW5DT01</accession>
<dbReference type="EMBL" id="JBHUIP010000013">
    <property type="protein sequence ID" value="MFD2264268.1"/>
    <property type="molecule type" value="Genomic_DNA"/>
</dbReference>
<organism evidence="1 2">
    <name type="scientific">Lacibacterium aquatile</name>
    <dbReference type="NCBI Taxonomy" id="1168082"/>
    <lineage>
        <taxon>Bacteria</taxon>
        <taxon>Pseudomonadati</taxon>
        <taxon>Pseudomonadota</taxon>
        <taxon>Alphaproteobacteria</taxon>
        <taxon>Rhodospirillales</taxon>
        <taxon>Rhodospirillaceae</taxon>
    </lineage>
</organism>
<proteinExistence type="predicted"/>
<dbReference type="RefSeq" id="WP_379877339.1">
    <property type="nucleotide sequence ID" value="NZ_JBHUIP010000013.1"/>
</dbReference>
<evidence type="ECO:0000313" key="1">
    <source>
        <dbReference type="EMBL" id="MFD2264268.1"/>
    </source>
</evidence>
<evidence type="ECO:0000313" key="2">
    <source>
        <dbReference type="Proteomes" id="UP001597295"/>
    </source>
</evidence>
<comment type="caution">
    <text evidence="1">The sequence shown here is derived from an EMBL/GenBank/DDBJ whole genome shotgun (WGS) entry which is preliminary data.</text>
</comment>
<sequence length="218" mass="24085">MFVTGPDYQPYVDKLSPEGGVATQILREALATQGRKLQVDFLPWRRGWQLMMEGSYTGAFPYAITPERTQQVLFSDALVMVRSRIYYPLEVDPWWQGAVSATGKSYCRPDGWSDPPAMTLEEASRVTRISAADLAGCLRMLAARRVDFFIGDAAIVDRQWILDPTLPQVRRGGLVTEVPMAVAVSKALGDADRMVALINDGLSALASSGRLEQLRGYP</sequence>
<dbReference type="SUPFAM" id="SSF53850">
    <property type="entry name" value="Periplasmic binding protein-like II"/>
    <property type="match status" value="1"/>
</dbReference>
<reference evidence="2" key="1">
    <citation type="journal article" date="2019" name="Int. J. Syst. Evol. Microbiol.">
        <title>The Global Catalogue of Microorganisms (GCM) 10K type strain sequencing project: providing services to taxonomists for standard genome sequencing and annotation.</title>
        <authorList>
            <consortium name="The Broad Institute Genomics Platform"/>
            <consortium name="The Broad Institute Genome Sequencing Center for Infectious Disease"/>
            <person name="Wu L."/>
            <person name="Ma J."/>
        </authorList>
    </citation>
    <scope>NUCLEOTIDE SEQUENCE [LARGE SCALE GENOMIC DNA]</scope>
    <source>
        <strain evidence="2">CGMCC 1.19062</strain>
    </source>
</reference>
<dbReference type="Gene3D" id="3.40.190.10">
    <property type="entry name" value="Periplasmic binding protein-like II"/>
    <property type="match status" value="2"/>
</dbReference>
<name>A0ABW5DT01_9PROT</name>
<gene>
    <name evidence="1" type="ORF">ACFSM5_15300</name>
</gene>
<dbReference type="Proteomes" id="UP001597295">
    <property type="component" value="Unassembled WGS sequence"/>
</dbReference>